<gene>
    <name evidence="3" type="ORF">Fot_31290</name>
</gene>
<keyword evidence="4" id="KW-1185">Reference proteome</keyword>
<dbReference type="EMBL" id="JBFOLJ010000009">
    <property type="protein sequence ID" value="KAL2507643.1"/>
    <property type="molecule type" value="Genomic_DNA"/>
</dbReference>
<accession>A0ABD1T4K4</accession>
<evidence type="ECO:0000256" key="1">
    <source>
        <dbReference type="ARBA" id="ARBA00010838"/>
    </source>
</evidence>
<sequence length="156" mass="17896">MAAQLISAQGDTPPDQYPVLPSGLYGVLDYLKQVYGNQPIYVHENGQRMRRNGTLNDTPRVEYLHAYIGSTLDAVRNGSNIKGYFAWTFLDCLELLDGYESAFGFYYVDLDDRDLKRYQKLSARWYAKFLKGKITSNSIIEVGKRTYVPLRSQFSQ</sequence>
<organism evidence="3 4">
    <name type="scientific">Forsythia ovata</name>
    <dbReference type="NCBI Taxonomy" id="205694"/>
    <lineage>
        <taxon>Eukaryota</taxon>
        <taxon>Viridiplantae</taxon>
        <taxon>Streptophyta</taxon>
        <taxon>Embryophyta</taxon>
        <taxon>Tracheophyta</taxon>
        <taxon>Spermatophyta</taxon>
        <taxon>Magnoliopsida</taxon>
        <taxon>eudicotyledons</taxon>
        <taxon>Gunneridae</taxon>
        <taxon>Pentapetalae</taxon>
        <taxon>asterids</taxon>
        <taxon>lamiids</taxon>
        <taxon>Lamiales</taxon>
        <taxon>Oleaceae</taxon>
        <taxon>Forsythieae</taxon>
        <taxon>Forsythia</taxon>
    </lineage>
</organism>
<reference evidence="4" key="1">
    <citation type="submission" date="2024-07" db="EMBL/GenBank/DDBJ databases">
        <title>Two chromosome-level genome assemblies of Korean endemic species Abeliophyllum distichum and Forsythia ovata (Oleaceae).</title>
        <authorList>
            <person name="Jang H."/>
        </authorList>
    </citation>
    <scope>NUCLEOTIDE SEQUENCE [LARGE SCALE GENOMIC DNA]</scope>
</reference>
<comment type="similarity">
    <text evidence="1 2">Belongs to the glycosyl hydrolase 1 family.</text>
</comment>
<dbReference type="PRINTS" id="PR00131">
    <property type="entry name" value="GLHYDRLASE1"/>
</dbReference>
<comment type="caution">
    <text evidence="3">The sequence shown here is derived from an EMBL/GenBank/DDBJ whole genome shotgun (WGS) entry which is preliminary data.</text>
</comment>
<evidence type="ECO:0000313" key="3">
    <source>
        <dbReference type="EMBL" id="KAL2507643.1"/>
    </source>
</evidence>
<proteinExistence type="inferred from homology"/>
<dbReference type="SUPFAM" id="SSF51445">
    <property type="entry name" value="(Trans)glycosidases"/>
    <property type="match status" value="1"/>
</dbReference>
<dbReference type="InterPro" id="IPR017853">
    <property type="entry name" value="GH"/>
</dbReference>
<dbReference type="Proteomes" id="UP001604277">
    <property type="component" value="Unassembled WGS sequence"/>
</dbReference>
<dbReference type="InterPro" id="IPR001360">
    <property type="entry name" value="Glyco_hydro_1"/>
</dbReference>
<dbReference type="Pfam" id="PF00232">
    <property type="entry name" value="Glyco_hydro_1"/>
    <property type="match status" value="1"/>
</dbReference>
<evidence type="ECO:0000256" key="2">
    <source>
        <dbReference type="RuleBase" id="RU003690"/>
    </source>
</evidence>
<dbReference type="AlphaFoldDB" id="A0ABD1T4K4"/>
<dbReference type="Gene3D" id="3.20.20.80">
    <property type="entry name" value="Glycosidases"/>
    <property type="match status" value="1"/>
</dbReference>
<dbReference type="PANTHER" id="PTHR10353">
    <property type="entry name" value="GLYCOSYL HYDROLASE"/>
    <property type="match status" value="1"/>
</dbReference>
<protein>
    <submittedName>
        <fullName evidence="3">Beta-glucosidase 10</fullName>
    </submittedName>
</protein>
<dbReference type="PANTHER" id="PTHR10353:SF29">
    <property type="entry name" value="BETA-GLUCOSIDASE 11"/>
    <property type="match status" value="1"/>
</dbReference>
<evidence type="ECO:0000313" key="4">
    <source>
        <dbReference type="Proteomes" id="UP001604277"/>
    </source>
</evidence>
<name>A0ABD1T4K4_9LAMI</name>